<proteinExistence type="predicted"/>
<feature type="compositionally biased region" description="Polar residues" evidence="1">
    <location>
        <begin position="399"/>
        <end position="417"/>
    </location>
</feature>
<dbReference type="InterPro" id="IPR011989">
    <property type="entry name" value="ARM-like"/>
</dbReference>
<dbReference type="InterPro" id="IPR016024">
    <property type="entry name" value="ARM-type_fold"/>
</dbReference>
<organism evidence="2 3">
    <name type="scientific">Pinctada imbricata</name>
    <name type="common">Atlantic pearl-oyster</name>
    <name type="synonym">Pinctada martensii</name>
    <dbReference type="NCBI Taxonomy" id="66713"/>
    <lineage>
        <taxon>Eukaryota</taxon>
        <taxon>Metazoa</taxon>
        <taxon>Spiralia</taxon>
        <taxon>Lophotrochozoa</taxon>
        <taxon>Mollusca</taxon>
        <taxon>Bivalvia</taxon>
        <taxon>Autobranchia</taxon>
        <taxon>Pteriomorphia</taxon>
        <taxon>Pterioida</taxon>
        <taxon>Pterioidea</taxon>
        <taxon>Pteriidae</taxon>
        <taxon>Pinctada</taxon>
    </lineage>
</organism>
<feature type="region of interest" description="Disordered" evidence="1">
    <location>
        <begin position="334"/>
        <end position="441"/>
    </location>
</feature>
<evidence type="ECO:0000256" key="1">
    <source>
        <dbReference type="SAM" id="MobiDB-lite"/>
    </source>
</evidence>
<sequence>MYIHYSGCMMAIALGRENIENQIKLAQADAFQQLVRLLRTQKDSPQVLLMVIQVLGILCVGVAYTNNKITQWKIAEEGAIPLLVKLLNAPPSEEVHVEVAISLGCIVLSNPRNQEILQEDKGFHFDVLLDLLKSNNEAIRLRAGMALTIFAFNNTPQQFAIREAGGIKYSVFEPFINSMNEFDVCYAAFQIVVLARVIVDEDQVILTARGVTYLVEKLHSTDDNVIVLAASLLSSLAHTRAGIPDAMVTTGALDILIERLSSENEQVKSACAVALGYLTFNKTAARILFGACRNDPELYKDLMKNIGKNPRISQDFVQDFKRAKLVGLPSQCLESRGGHPIIPPSRNSLRPMTGFSQRSSVSQRVKSAPARREMGSGRKSSQPSLPVSTPVSSRPSSSATQQFHTTPKVRPQTSAPTRSRKITHSPDHTHKSSLSAWKEEI</sequence>
<gene>
    <name evidence="2" type="ORF">FSP39_002211</name>
</gene>
<dbReference type="PANTHER" id="PTHR46464:SF1">
    <property type="entry name" value="ANKYRIN AND ARMADILLO REPEAT-CONTAINING PROTEIN"/>
    <property type="match status" value="1"/>
</dbReference>
<dbReference type="SMART" id="SM00185">
    <property type="entry name" value="ARM"/>
    <property type="match status" value="4"/>
</dbReference>
<dbReference type="PANTHER" id="PTHR46464">
    <property type="entry name" value="ANK_REP_REGION DOMAIN-CONTAINING PROTEIN"/>
    <property type="match status" value="1"/>
</dbReference>
<feature type="compositionally biased region" description="Low complexity" evidence="1">
    <location>
        <begin position="356"/>
        <end position="365"/>
    </location>
</feature>
<reference evidence="2" key="1">
    <citation type="submission" date="2019-08" db="EMBL/GenBank/DDBJ databases">
        <title>The improved chromosome-level genome for the pearl oyster Pinctada fucata martensii using PacBio sequencing and Hi-C.</title>
        <authorList>
            <person name="Zheng Z."/>
        </authorList>
    </citation>
    <scope>NUCLEOTIDE SEQUENCE</scope>
    <source>
        <strain evidence="2">ZZ-2019</strain>
        <tissue evidence="2">Adductor muscle</tissue>
    </source>
</reference>
<dbReference type="Gene3D" id="1.25.10.10">
    <property type="entry name" value="Leucine-rich Repeat Variant"/>
    <property type="match status" value="2"/>
</dbReference>
<dbReference type="InterPro" id="IPR043379">
    <property type="entry name" value="ANKAR"/>
</dbReference>
<evidence type="ECO:0000313" key="2">
    <source>
        <dbReference type="EMBL" id="KAK3108159.1"/>
    </source>
</evidence>
<evidence type="ECO:0000313" key="3">
    <source>
        <dbReference type="Proteomes" id="UP001186944"/>
    </source>
</evidence>
<protein>
    <submittedName>
        <fullName evidence="2">Uncharacterized protein</fullName>
    </submittedName>
</protein>
<dbReference type="Pfam" id="PF00514">
    <property type="entry name" value="Arm"/>
    <property type="match status" value="1"/>
</dbReference>
<dbReference type="SUPFAM" id="SSF48371">
    <property type="entry name" value="ARM repeat"/>
    <property type="match status" value="1"/>
</dbReference>
<dbReference type="InterPro" id="IPR000225">
    <property type="entry name" value="Armadillo"/>
</dbReference>
<accession>A0AA89C406</accession>
<comment type="caution">
    <text evidence="2">The sequence shown here is derived from an EMBL/GenBank/DDBJ whole genome shotgun (WGS) entry which is preliminary data.</text>
</comment>
<dbReference type="EMBL" id="VSWD01000001">
    <property type="protein sequence ID" value="KAK3108159.1"/>
    <property type="molecule type" value="Genomic_DNA"/>
</dbReference>
<dbReference type="AlphaFoldDB" id="A0AA89C406"/>
<dbReference type="Proteomes" id="UP001186944">
    <property type="component" value="Unassembled WGS sequence"/>
</dbReference>
<keyword evidence="3" id="KW-1185">Reference proteome</keyword>
<name>A0AA89C406_PINIB</name>
<feature type="compositionally biased region" description="Low complexity" evidence="1">
    <location>
        <begin position="380"/>
        <end position="398"/>
    </location>
</feature>